<proteinExistence type="predicted"/>
<dbReference type="RefSeq" id="WP_058276245.1">
    <property type="nucleotide sequence ID" value="NZ_CYPU01000011.1"/>
</dbReference>
<evidence type="ECO:0000313" key="2">
    <source>
        <dbReference type="Proteomes" id="UP000050783"/>
    </source>
</evidence>
<name>A0A0N7LPX7_9RHOB</name>
<dbReference type="GeneID" id="55491913"/>
<dbReference type="Proteomes" id="UP000050783">
    <property type="component" value="Unassembled WGS sequence"/>
</dbReference>
<reference evidence="1 2" key="1">
    <citation type="submission" date="2015-09" db="EMBL/GenBank/DDBJ databases">
        <authorList>
            <consortium name="Swine Surveillance"/>
        </authorList>
    </citation>
    <scope>NUCLEOTIDE SEQUENCE [LARGE SCALE GENOMIC DNA]</scope>
    <source>
        <strain evidence="1 2">CECT 4292</strain>
    </source>
</reference>
<dbReference type="AlphaFoldDB" id="A0A0N7LPX7"/>
<accession>A0A0N7LPX7</accession>
<sequence>MDEELPELRLAVLLVADKIRRSSAISSEDRGILILNAALSLMEGLIPDDVDLADGHDLLGKLREERDRELEGRNKRKPRREIERRCFAVAAVRYFSSQGDQRGIREARKRIARILQLNPDLKKGADQIKRWEVQWLKSKSAANGLQGEPISRGSLVLEQLIDQFLLLIEGAEKSGCDVEVFIKEYYDSP</sequence>
<evidence type="ECO:0000313" key="1">
    <source>
        <dbReference type="EMBL" id="CUH46452.1"/>
    </source>
</evidence>
<dbReference type="EMBL" id="CYPU01000011">
    <property type="protein sequence ID" value="CUH46452.1"/>
    <property type="molecule type" value="Genomic_DNA"/>
</dbReference>
<organism evidence="1 2">
    <name type="scientific">Ruegeria atlantica</name>
    <dbReference type="NCBI Taxonomy" id="81569"/>
    <lineage>
        <taxon>Bacteria</taxon>
        <taxon>Pseudomonadati</taxon>
        <taxon>Pseudomonadota</taxon>
        <taxon>Alphaproteobacteria</taxon>
        <taxon>Rhodobacterales</taxon>
        <taxon>Roseobacteraceae</taxon>
        <taxon>Ruegeria</taxon>
    </lineage>
</organism>
<protein>
    <submittedName>
        <fullName evidence="1">Uncharacterized protein</fullName>
    </submittedName>
</protein>
<gene>
    <name evidence="1" type="ORF">RUA4292_00618</name>
</gene>